<dbReference type="GO" id="GO:0005634">
    <property type="term" value="C:nucleus"/>
    <property type="evidence" value="ECO:0007669"/>
    <property type="project" value="UniProtKB-SubCell"/>
</dbReference>
<keyword evidence="3 5" id="KW-0371">Homeobox</keyword>
<dbReference type="InterPro" id="IPR009057">
    <property type="entry name" value="Homeodomain-like_sf"/>
</dbReference>
<dbReference type="PANTHER" id="PTHR46123">
    <property type="entry name" value="MIX-TYPE HOMEOBOX GENE 1-RELATED"/>
    <property type="match status" value="1"/>
</dbReference>
<protein>
    <submittedName>
        <fullName evidence="9">Double homeobox protein 4C</fullName>
    </submittedName>
</protein>
<dbReference type="CDD" id="cd00086">
    <property type="entry name" value="homeodomain"/>
    <property type="match status" value="2"/>
</dbReference>
<feature type="domain" description="Homeobox" evidence="8">
    <location>
        <begin position="80"/>
        <end position="140"/>
    </location>
</feature>
<reference evidence="9" key="2">
    <citation type="journal article" date="2023" name="Science">
        <title>Genomic signatures of disease resistance in endangered staghorn corals.</title>
        <authorList>
            <person name="Vollmer S.V."/>
            <person name="Selwyn J.D."/>
            <person name="Despard B.A."/>
            <person name="Roesel C.L."/>
        </authorList>
    </citation>
    <scope>NUCLEOTIDE SEQUENCE</scope>
    <source>
        <strain evidence="9">K2</strain>
    </source>
</reference>
<dbReference type="PANTHER" id="PTHR46123:SF3">
    <property type="entry name" value="DOUBLE HOMEOBOX PROTEIN 1-RELATED"/>
    <property type="match status" value="1"/>
</dbReference>
<accession>A0AAD9VHD2</accession>
<evidence type="ECO:0000256" key="2">
    <source>
        <dbReference type="ARBA" id="ARBA00023125"/>
    </source>
</evidence>
<evidence type="ECO:0000256" key="3">
    <source>
        <dbReference type="ARBA" id="ARBA00023155"/>
    </source>
</evidence>
<evidence type="ECO:0000256" key="5">
    <source>
        <dbReference type="PROSITE-ProRule" id="PRU00108"/>
    </source>
</evidence>
<feature type="region of interest" description="Disordered" evidence="7">
    <location>
        <begin position="1"/>
        <end position="40"/>
    </location>
</feature>
<dbReference type="InterPro" id="IPR001356">
    <property type="entry name" value="HD"/>
</dbReference>
<feature type="region of interest" description="Disordered" evidence="7">
    <location>
        <begin position="62"/>
        <end position="89"/>
    </location>
</feature>
<evidence type="ECO:0000256" key="4">
    <source>
        <dbReference type="ARBA" id="ARBA00023242"/>
    </source>
</evidence>
<name>A0AAD9VHD2_ACRCE</name>
<gene>
    <name evidence="9" type="ORF">P5673_000058</name>
</gene>
<proteinExistence type="predicted"/>
<dbReference type="SMART" id="SM00389">
    <property type="entry name" value="HOX"/>
    <property type="match status" value="2"/>
</dbReference>
<sequence length="284" mass="32574">MASRKAEKRPAPASEHDKKRQRRRRTAFTDEQLDRLEEAFENEKFPGIQIREELSRELNIKEDRIQAEKRPAPASEHNSMRKRRRRTAFTDEQLDRLEEAFENEKFPGIQIREDLSRELNIKEDRIQVWFQNRRARWRRREIKNKPAPGLAMSETRPPSHDVISPTMFQPSPAIYPPLNSVPFRPWEPFFAPFPTNSVFLPGVPSPMYASNTTSASPITYTTQTVDAMVGARVTASARRFPSPTASLETLYQASCYDSDSGGSQLSADDYLAAVTLASGFQREN</sequence>
<keyword evidence="2 5" id="KW-0238">DNA-binding</keyword>
<dbReference type="GO" id="GO:0000977">
    <property type="term" value="F:RNA polymerase II transcription regulatory region sequence-specific DNA binding"/>
    <property type="evidence" value="ECO:0007669"/>
    <property type="project" value="TreeGrafter"/>
</dbReference>
<dbReference type="InterPro" id="IPR051306">
    <property type="entry name" value="Homeobox_regulator"/>
</dbReference>
<dbReference type="Gene3D" id="1.10.10.60">
    <property type="entry name" value="Homeodomain-like"/>
    <property type="match status" value="2"/>
</dbReference>
<dbReference type="InterPro" id="IPR017970">
    <property type="entry name" value="Homeobox_CS"/>
</dbReference>
<keyword evidence="4 5" id="KW-0539">Nucleus</keyword>
<reference evidence="9" key="1">
    <citation type="journal article" date="2023" name="G3 (Bethesda)">
        <title>Whole genome assembly and annotation of the endangered Caribbean coral Acropora cervicornis.</title>
        <authorList>
            <person name="Selwyn J.D."/>
            <person name="Vollmer S.V."/>
        </authorList>
    </citation>
    <scope>NUCLEOTIDE SEQUENCE</scope>
    <source>
        <strain evidence="9">K2</strain>
    </source>
</reference>
<dbReference type="GO" id="GO:0000981">
    <property type="term" value="F:DNA-binding transcription factor activity, RNA polymerase II-specific"/>
    <property type="evidence" value="ECO:0007669"/>
    <property type="project" value="InterPro"/>
</dbReference>
<evidence type="ECO:0000256" key="6">
    <source>
        <dbReference type="RuleBase" id="RU000682"/>
    </source>
</evidence>
<dbReference type="EMBL" id="JARQWQ010000001">
    <property type="protein sequence ID" value="KAK2573950.1"/>
    <property type="molecule type" value="Genomic_DNA"/>
</dbReference>
<evidence type="ECO:0000313" key="10">
    <source>
        <dbReference type="Proteomes" id="UP001249851"/>
    </source>
</evidence>
<comment type="subcellular location">
    <subcellularLocation>
        <location evidence="1 5 6">Nucleus</location>
    </subcellularLocation>
</comment>
<comment type="caution">
    <text evidence="9">The sequence shown here is derived from an EMBL/GenBank/DDBJ whole genome shotgun (WGS) entry which is preliminary data.</text>
</comment>
<keyword evidence="10" id="KW-1185">Reference proteome</keyword>
<feature type="compositionally biased region" description="Basic and acidic residues" evidence="7">
    <location>
        <begin position="62"/>
        <end position="71"/>
    </location>
</feature>
<feature type="domain" description="Homeobox" evidence="8">
    <location>
        <begin position="19"/>
        <end position="66"/>
    </location>
</feature>
<feature type="compositionally biased region" description="Basic and acidic residues" evidence="7">
    <location>
        <begin position="1"/>
        <end position="18"/>
    </location>
</feature>
<dbReference type="AlphaFoldDB" id="A0AAD9VHD2"/>
<dbReference type="Proteomes" id="UP001249851">
    <property type="component" value="Unassembled WGS sequence"/>
</dbReference>
<dbReference type="SUPFAM" id="SSF46689">
    <property type="entry name" value="Homeodomain-like"/>
    <property type="match status" value="2"/>
</dbReference>
<organism evidence="9 10">
    <name type="scientific">Acropora cervicornis</name>
    <name type="common">Staghorn coral</name>
    <dbReference type="NCBI Taxonomy" id="6130"/>
    <lineage>
        <taxon>Eukaryota</taxon>
        <taxon>Metazoa</taxon>
        <taxon>Cnidaria</taxon>
        <taxon>Anthozoa</taxon>
        <taxon>Hexacorallia</taxon>
        <taxon>Scleractinia</taxon>
        <taxon>Astrocoeniina</taxon>
        <taxon>Acroporidae</taxon>
        <taxon>Acropora</taxon>
    </lineage>
</organism>
<dbReference type="PROSITE" id="PS50071">
    <property type="entry name" value="HOMEOBOX_2"/>
    <property type="match status" value="2"/>
</dbReference>
<dbReference type="Pfam" id="PF00046">
    <property type="entry name" value="Homeodomain"/>
    <property type="match status" value="2"/>
</dbReference>
<evidence type="ECO:0000256" key="7">
    <source>
        <dbReference type="SAM" id="MobiDB-lite"/>
    </source>
</evidence>
<feature type="DNA-binding region" description="Homeobox" evidence="5">
    <location>
        <begin position="82"/>
        <end position="141"/>
    </location>
</feature>
<feature type="DNA-binding region" description="Homeobox" evidence="5">
    <location>
        <begin position="21"/>
        <end position="67"/>
    </location>
</feature>
<evidence type="ECO:0000256" key="1">
    <source>
        <dbReference type="ARBA" id="ARBA00004123"/>
    </source>
</evidence>
<evidence type="ECO:0000259" key="8">
    <source>
        <dbReference type="PROSITE" id="PS50071"/>
    </source>
</evidence>
<evidence type="ECO:0000313" key="9">
    <source>
        <dbReference type="EMBL" id="KAK2573950.1"/>
    </source>
</evidence>
<dbReference type="PROSITE" id="PS00027">
    <property type="entry name" value="HOMEOBOX_1"/>
    <property type="match status" value="1"/>
</dbReference>